<protein>
    <recommendedName>
        <fullName evidence="6">MYND-type domain-containing protein</fullName>
    </recommendedName>
</protein>
<dbReference type="GeneID" id="20816124"/>
<reference evidence="7" key="1">
    <citation type="submission" date="2013-12" db="EMBL/GenBank/DDBJ databases">
        <title>The Genome Sequence of Aphanomyces astaci APO3.</title>
        <authorList>
            <consortium name="The Broad Institute Genomics Platform"/>
            <person name="Russ C."/>
            <person name="Tyler B."/>
            <person name="van West P."/>
            <person name="Dieguez-Uribeondo J."/>
            <person name="Young S.K."/>
            <person name="Zeng Q."/>
            <person name="Gargeya S."/>
            <person name="Fitzgerald M."/>
            <person name="Abouelleil A."/>
            <person name="Alvarado L."/>
            <person name="Chapman S.B."/>
            <person name="Gainer-Dewar J."/>
            <person name="Goldberg J."/>
            <person name="Griggs A."/>
            <person name="Gujja S."/>
            <person name="Hansen M."/>
            <person name="Howarth C."/>
            <person name="Imamovic A."/>
            <person name="Ireland A."/>
            <person name="Larimer J."/>
            <person name="McCowan C."/>
            <person name="Murphy C."/>
            <person name="Pearson M."/>
            <person name="Poon T.W."/>
            <person name="Priest M."/>
            <person name="Roberts A."/>
            <person name="Saif S."/>
            <person name="Shea T."/>
            <person name="Sykes S."/>
            <person name="Wortman J."/>
            <person name="Nusbaum C."/>
            <person name="Birren B."/>
        </authorList>
    </citation>
    <scope>NUCLEOTIDE SEQUENCE [LARGE SCALE GENOMIC DNA]</scope>
    <source>
        <strain evidence="7">APO3</strain>
    </source>
</reference>
<dbReference type="GO" id="GO:0008270">
    <property type="term" value="F:zinc ion binding"/>
    <property type="evidence" value="ECO:0007669"/>
    <property type="project" value="UniProtKB-KW"/>
</dbReference>
<dbReference type="InterPro" id="IPR002893">
    <property type="entry name" value="Znf_MYND"/>
</dbReference>
<dbReference type="RefSeq" id="XP_009840180.1">
    <property type="nucleotide sequence ID" value="XM_009841878.1"/>
</dbReference>
<dbReference type="AlphaFoldDB" id="W4FUX9"/>
<dbReference type="EMBL" id="KI913166">
    <property type="protein sequence ID" value="ETV70468.1"/>
    <property type="molecule type" value="Genomic_DNA"/>
</dbReference>
<dbReference type="Gene3D" id="6.10.140.2220">
    <property type="match status" value="1"/>
</dbReference>
<accession>W4FUX9</accession>
<sequence length="561" mass="61857">MAHLENEYLTKKYQKWDHFKDDEEDGTALPASAKPTQYDHAGDADITIVDQMLLTPAQLQKYKRMDQTKSEIWQIVVRKLRVWSASSEGAAEGDEAIPCRPYAILVNNIYPLGQVVSKKICDPPQIFPSAHEILALSLDAMADPPSSIPQHRPDKIVFADKKLVGELRVSYAALGIECTYLTESEGIDACISELSGHLVRKDMASIGAVSEKPGLLSLGLTNDQVVEFYEACAKYAELQPWRRLVERQAIQIDATTSLALNSKPQSSVQGGSVYVSVLGHVDDPSTEDSLKGRYFTAACLISLDAIGLALFFTRTDLQRRVLPPGQKLALLEDAKLRRCATCDKKAGVDKELKRCTRCQCVFYCDAQCQRNHWKDHKINCVDPSKQAEQKAQVWGARELSVFYGNITAVPFDDLDAIDKLNCRIAKDPDGSGLYPTPILFRHGEATLPTGADLLWLVRGLQAVIHMTTTYPNFVNATMPELLGLTDDESKLTLPISTMTGEEETVVVRNSSVLSLQDVELLRGAIERREAEKHATPPPAAPTTTSTSSAKDDETSSSCTVM</sequence>
<dbReference type="OrthoDB" id="193263at2759"/>
<evidence type="ECO:0000313" key="7">
    <source>
        <dbReference type="EMBL" id="ETV70468.1"/>
    </source>
</evidence>
<dbReference type="Pfam" id="PF01753">
    <property type="entry name" value="zf-MYND"/>
    <property type="match status" value="1"/>
</dbReference>
<evidence type="ECO:0000256" key="1">
    <source>
        <dbReference type="ARBA" id="ARBA00022723"/>
    </source>
</evidence>
<gene>
    <name evidence="7" type="ORF">H257_14128</name>
</gene>
<evidence type="ECO:0000256" key="5">
    <source>
        <dbReference type="SAM" id="MobiDB-lite"/>
    </source>
</evidence>
<dbReference type="SUPFAM" id="SSF144232">
    <property type="entry name" value="HIT/MYND zinc finger-like"/>
    <property type="match status" value="1"/>
</dbReference>
<evidence type="ECO:0000256" key="2">
    <source>
        <dbReference type="ARBA" id="ARBA00022771"/>
    </source>
</evidence>
<evidence type="ECO:0000256" key="4">
    <source>
        <dbReference type="PROSITE-ProRule" id="PRU00134"/>
    </source>
</evidence>
<feature type="domain" description="MYND-type" evidence="6">
    <location>
        <begin position="339"/>
        <end position="380"/>
    </location>
</feature>
<dbReference type="PROSITE" id="PS01360">
    <property type="entry name" value="ZF_MYND_1"/>
    <property type="match status" value="1"/>
</dbReference>
<keyword evidence="2 4" id="KW-0863">Zinc-finger</keyword>
<evidence type="ECO:0000256" key="3">
    <source>
        <dbReference type="ARBA" id="ARBA00022833"/>
    </source>
</evidence>
<keyword evidence="3" id="KW-0862">Zinc</keyword>
<evidence type="ECO:0000259" key="6">
    <source>
        <dbReference type="PROSITE" id="PS50865"/>
    </source>
</evidence>
<dbReference type="PROSITE" id="PS50865">
    <property type="entry name" value="ZF_MYND_2"/>
    <property type="match status" value="1"/>
</dbReference>
<name>W4FUX9_APHAT</name>
<feature type="region of interest" description="Disordered" evidence="5">
    <location>
        <begin position="528"/>
        <end position="561"/>
    </location>
</feature>
<dbReference type="STRING" id="112090.W4FUX9"/>
<keyword evidence="1" id="KW-0479">Metal-binding</keyword>
<dbReference type="VEuPathDB" id="FungiDB:H257_14128"/>
<organism evidence="7">
    <name type="scientific">Aphanomyces astaci</name>
    <name type="common">Crayfish plague agent</name>
    <dbReference type="NCBI Taxonomy" id="112090"/>
    <lineage>
        <taxon>Eukaryota</taxon>
        <taxon>Sar</taxon>
        <taxon>Stramenopiles</taxon>
        <taxon>Oomycota</taxon>
        <taxon>Saprolegniomycetes</taxon>
        <taxon>Saprolegniales</taxon>
        <taxon>Verrucalvaceae</taxon>
        <taxon>Aphanomyces</taxon>
    </lineage>
</organism>
<proteinExistence type="predicted"/>